<dbReference type="EC" id="6.3.3.2" evidence="5 7"/>
<dbReference type="Gene3D" id="3.40.50.10420">
    <property type="entry name" value="NagB/RpiA/CoA transferase-like"/>
    <property type="match status" value="1"/>
</dbReference>
<evidence type="ECO:0000256" key="4">
    <source>
        <dbReference type="ARBA" id="ARBA00036539"/>
    </source>
</evidence>
<dbReference type="PIRSF" id="PIRSF006806">
    <property type="entry name" value="FTHF_cligase"/>
    <property type="match status" value="1"/>
</dbReference>
<evidence type="ECO:0000313" key="8">
    <source>
        <dbReference type="EMBL" id="KIM71579.1"/>
    </source>
</evidence>
<proteinExistence type="inferred from homology"/>
<dbReference type="GO" id="GO:0030272">
    <property type="term" value="F:5-formyltetrahydrofolate cyclo-ligase activity"/>
    <property type="evidence" value="ECO:0007669"/>
    <property type="project" value="UniProtKB-EC"/>
</dbReference>
<evidence type="ECO:0000256" key="1">
    <source>
        <dbReference type="ARBA" id="ARBA00010638"/>
    </source>
</evidence>
<keyword evidence="3 6" id="KW-0067">ATP-binding</keyword>
<dbReference type="OrthoDB" id="2015992at2759"/>
<dbReference type="SUPFAM" id="SSF100950">
    <property type="entry name" value="NagB/RpiA/CoA transferase-like"/>
    <property type="match status" value="1"/>
</dbReference>
<name>A0A0C3EU44_PILCF</name>
<evidence type="ECO:0000256" key="2">
    <source>
        <dbReference type="ARBA" id="ARBA00022741"/>
    </source>
</evidence>
<dbReference type="InterPro" id="IPR037171">
    <property type="entry name" value="NagB/RpiA_transferase-like"/>
</dbReference>
<sequence length="221" mass="24437">MTTIPTVLQANKKALRKSIQARLRDIPPSNIQEQSQAITAQILSSPFFSRCKSVSCYLSMPTGEVDTGSLVSEIQGAGKTLYVPRIDRTLPSQMNFLQIYSREDLQNLPSGTWGIKEPNEEWKGGKRMDVLGEACEDLDLILVPGVAFDRSLSRLGHGKGYYDRFITNYTAKRPKPLLVALALRQQIIDGEVPMGDHDWKMDMVVGPDGIILANADTGANE</sequence>
<dbReference type="GO" id="GO:0005739">
    <property type="term" value="C:mitochondrion"/>
    <property type="evidence" value="ECO:0007669"/>
    <property type="project" value="TreeGrafter"/>
</dbReference>
<evidence type="ECO:0000256" key="5">
    <source>
        <dbReference type="ARBA" id="ARBA00038966"/>
    </source>
</evidence>
<protein>
    <recommendedName>
        <fullName evidence="5 7">5-formyltetrahydrofolate cyclo-ligase</fullName>
        <ecNumber evidence="5 7">6.3.3.2</ecNumber>
    </recommendedName>
</protein>
<keyword evidence="2 6" id="KW-0547">Nucleotide-binding</keyword>
<dbReference type="EMBL" id="KN833268">
    <property type="protein sequence ID" value="KIM71579.1"/>
    <property type="molecule type" value="Genomic_DNA"/>
</dbReference>
<dbReference type="Pfam" id="PF01812">
    <property type="entry name" value="5-FTHF_cyc-lig"/>
    <property type="match status" value="1"/>
</dbReference>
<dbReference type="InParanoid" id="A0A0C3EU44"/>
<keyword evidence="7" id="KW-0460">Magnesium</keyword>
<keyword evidence="7" id="KW-0479">Metal-binding</keyword>
<dbReference type="NCBIfam" id="TIGR02727">
    <property type="entry name" value="MTHFS_bact"/>
    <property type="match status" value="1"/>
</dbReference>
<gene>
    <name evidence="8" type="ORF">PILCRDRAFT_830271</name>
</gene>
<organism evidence="8 9">
    <name type="scientific">Piloderma croceum (strain F 1598)</name>
    <dbReference type="NCBI Taxonomy" id="765440"/>
    <lineage>
        <taxon>Eukaryota</taxon>
        <taxon>Fungi</taxon>
        <taxon>Dikarya</taxon>
        <taxon>Basidiomycota</taxon>
        <taxon>Agaricomycotina</taxon>
        <taxon>Agaricomycetes</taxon>
        <taxon>Agaricomycetidae</taxon>
        <taxon>Atheliales</taxon>
        <taxon>Atheliaceae</taxon>
        <taxon>Piloderma</taxon>
    </lineage>
</organism>
<evidence type="ECO:0000256" key="6">
    <source>
        <dbReference type="PIRSR" id="PIRSR006806-1"/>
    </source>
</evidence>
<dbReference type="InterPro" id="IPR024185">
    <property type="entry name" value="FTHF_cligase-like_sf"/>
</dbReference>
<accession>A0A0C3EU44</accession>
<feature type="binding site" evidence="6">
    <location>
        <begin position="154"/>
        <end position="162"/>
    </location>
    <ligand>
        <name>ATP</name>
        <dbReference type="ChEBI" id="CHEBI:30616"/>
    </ligand>
</feature>
<dbReference type="AlphaFoldDB" id="A0A0C3EU44"/>
<evidence type="ECO:0000313" key="9">
    <source>
        <dbReference type="Proteomes" id="UP000054166"/>
    </source>
</evidence>
<comment type="cofactor">
    <cofactor evidence="7">
        <name>Mg(2+)</name>
        <dbReference type="ChEBI" id="CHEBI:18420"/>
    </cofactor>
</comment>
<comment type="similarity">
    <text evidence="1 7">Belongs to the 5-formyltetrahydrofolate cyclo-ligase family.</text>
</comment>
<keyword evidence="9" id="KW-1185">Reference proteome</keyword>
<dbReference type="PANTHER" id="PTHR23407:SF1">
    <property type="entry name" value="5-FORMYLTETRAHYDROFOLATE CYCLO-LIGASE"/>
    <property type="match status" value="1"/>
</dbReference>
<dbReference type="GO" id="GO:0035999">
    <property type="term" value="P:tetrahydrofolate interconversion"/>
    <property type="evidence" value="ECO:0007669"/>
    <property type="project" value="TreeGrafter"/>
</dbReference>
<dbReference type="GO" id="GO:0009396">
    <property type="term" value="P:folic acid-containing compound biosynthetic process"/>
    <property type="evidence" value="ECO:0007669"/>
    <property type="project" value="TreeGrafter"/>
</dbReference>
<dbReference type="GO" id="GO:0005524">
    <property type="term" value="F:ATP binding"/>
    <property type="evidence" value="ECO:0007669"/>
    <property type="project" value="UniProtKB-KW"/>
</dbReference>
<feature type="binding site" evidence="6">
    <location>
        <position position="58"/>
    </location>
    <ligand>
        <name>substrate</name>
    </ligand>
</feature>
<feature type="binding site" evidence="6">
    <location>
        <begin position="12"/>
        <end position="16"/>
    </location>
    <ligand>
        <name>ATP</name>
        <dbReference type="ChEBI" id="CHEBI:30616"/>
    </ligand>
</feature>
<feature type="binding site" evidence="6">
    <location>
        <position position="64"/>
    </location>
    <ligand>
        <name>substrate</name>
    </ligand>
</feature>
<reference evidence="8 9" key="1">
    <citation type="submission" date="2014-04" db="EMBL/GenBank/DDBJ databases">
        <authorList>
            <consortium name="DOE Joint Genome Institute"/>
            <person name="Kuo A."/>
            <person name="Tarkka M."/>
            <person name="Buscot F."/>
            <person name="Kohler A."/>
            <person name="Nagy L.G."/>
            <person name="Floudas D."/>
            <person name="Copeland A."/>
            <person name="Barry K.W."/>
            <person name="Cichocki N."/>
            <person name="Veneault-Fourrey C."/>
            <person name="LaButti K."/>
            <person name="Lindquist E.A."/>
            <person name="Lipzen A."/>
            <person name="Lundell T."/>
            <person name="Morin E."/>
            <person name="Murat C."/>
            <person name="Sun H."/>
            <person name="Tunlid A."/>
            <person name="Henrissat B."/>
            <person name="Grigoriev I.V."/>
            <person name="Hibbett D.S."/>
            <person name="Martin F."/>
            <person name="Nordberg H.P."/>
            <person name="Cantor M.N."/>
            <person name="Hua S.X."/>
        </authorList>
    </citation>
    <scope>NUCLEOTIDE SEQUENCE [LARGE SCALE GENOMIC DNA]</scope>
    <source>
        <strain evidence="8 9">F 1598</strain>
    </source>
</reference>
<dbReference type="FunCoup" id="A0A0C3EU44">
    <property type="interactions" value="190"/>
</dbReference>
<dbReference type="STRING" id="765440.A0A0C3EU44"/>
<reference evidence="9" key="2">
    <citation type="submission" date="2015-01" db="EMBL/GenBank/DDBJ databases">
        <title>Evolutionary Origins and Diversification of the Mycorrhizal Mutualists.</title>
        <authorList>
            <consortium name="DOE Joint Genome Institute"/>
            <consortium name="Mycorrhizal Genomics Consortium"/>
            <person name="Kohler A."/>
            <person name="Kuo A."/>
            <person name="Nagy L.G."/>
            <person name="Floudas D."/>
            <person name="Copeland A."/>
            <person name="Barry K.W."/>
            <person name="Cichocki N."/>
            <person name="Veneault-Fourrey C."/>
            <person name="LaButti K."/>
            <person name="Lindquist E.A."/>
            <person name="Lipzen A."/>
            <person name="Lundell T."/>
            <person name="Morin E."/>
            <person name="Murat C."/>
            <person name="Riley R."/>
            <person name="Ohm R."/>
            <person name="Sun H."/>
            <person name="Tunlid A."/>
            <person name="Henrissat B."/>
            <person name="Grigoriev I.V."/>
            <person name="Hibbett D.S."/>
            <person name="Martin F."/>
        </authorList>
    </citation>
    <scope>NUCLEOTIDE SEQUENCE [LARGE SCALE GENOMIC DNA]</scope>
    <source>
        <strain evidence="9">F 1598</strain>
    </source>
</reference>
<evidence type="ECO:0000256" key="7">
    <source>
        <dbReference type="RuleBase" id="RU361279"/>
    </source>
</evidence>
<dbReference type="PANTHER" id="PTHR23407">
    <property type="entry name" value="ATPASE INHIBITOR/5-FORMYLTETRAHYDROFOLATE CYCLO-LIGASE"/>
    <property type="match status" value="1"/>
</dbReference>
<evidence type="ECO:0000256" key="3">
    <source>
        <dbReference type="ARBA" id="ARBA00022840"/>
    </source>
</evidence>
<dbReference type="HOGENOM" id="CLU_066245_2_1_1"/>
<dbReference type="GO" id="GO:0046872">
    <property type="term" value="F:metal ion binding"/>
    <property type="evidence" value="ECO:0007669"/>
    <property type="project" value="UniProtKB-KW"/>
</dbReference>
<comment type="catalytic activity">
    <reaction evidence="4 7">
        <text>(6S)-5-formyl-5,6,7,8-tetrahydrofolate + ATP = (6R)-5,10-methenyltetrahydrofolate + ADP + phosphate</text>
        <dbReference type="Rhea" id="RHEA:10488"/>
        <dbReference type="ChEBI" id="CHEBI:30616"/>
        <dbReference type="ChEBI" id="CHEBI:43474"/>
        <dbReference type="ChEBI" id="CHEBI:57455"/>
        <dbReference type="ChEBI" id="CHEBI:57457"/>
        <dbReference type="ChEBI" id="CHEBI:456216"/>
        <dbReference type="EC" id="6.3.3.2"/>
    </reaction>
</comment>
<dbReference type="Proteomes" id="UP000054166">
    <property type="component" value="Unassembled WGS sequence"/>
</dbReference>
<dbReference type="InterPro" id="IPR002698">
    <property type="entry name" value="FTHF_cligase"/>
</dbReference>